<evidence type="ECO:0000313" key="4">
    <source>
        <dbReference type="EMBL" id="AMD19669.1"/>
    </source>
</evidence>
<accession>A0A120K1R7</accession>
<evidence type="ECO:0000256" key="1">
    <source>
        <dbReference type="SAM" id="Coils"/>
    </source>
</evidence>
<reference evidence="4 5" key="1">
    <citation type="submission" date="2016-01" db="EMBL/GenBank/DDBJ databases">
        <title>Genome sequence of the yeast Holleya sinecauda.</title>
        <authorList>
            <person name="Dietrich F.S."/>
        </authorList>
    </citation>
    <scope>NUCLEOTIDE SEQUENCE [LARGE SCALE GENOMIC DNA]</scope>
    <source>
        <strain evidence="4 5">ATCC 58844</strain>
    </source>
</reference>
<feature type="compositionally biased region" description="Basic and acidic residues" evidence="2">
    <location>
        <begin position="354"/>
        <end position="363"/>
    </location>
</feature>
<feature type="signal peptide" evidence="3">
    <location>
        <begin position="1"/>
        <end position="16"/>
    </location>
</feature>
<protein>
    <submittedName>
        <fullName evidence="4">HCL482Wp</fullName>
    </submittedName>
</protein>
<feature type="compositionally biased region" description="Basic and acidic residues" evidence="2">
    <location>
        <begin position="380"/>
        <end position="390"/>
    </location>
</feature>
<sequence>MSAQVLIGSALAATAATLVFRQKDGHTVGHPTNTGSHLRWNLGNIRDGVYDDLVSFKHALIHTITFSKGNSRDRYGYGYGDRYSSLSRDVGRGRGGYSAFGEDQYASLDRGRTGGSGGVGGIGGLSGDRGYSGRSYGNEARSAIASSSAYARDQVQDMTQGVQNKVDDVKQAAPKLVHNAQEKIKQSFSDVKQTVSDVGKDASEKTHSLFNWGSGNAEKGKATAIGDYDVANKAYEHAVNMFNDSKKGIFSKGDEQLRRNVEAAKDHLEHARKNLEAASADFENYAKQSISDLSNRLDEQDRELRNRGFLSWFKSTPSSSSGSKNTNSWTECAEQAVKDTKNGISDTLSSNKLGPRDSQKRLDSLGTSDSGSWGFGKSDMSARERAEKLAADSARSLKGWGENASQFAEEELEEERKRANKLWKN</sequence>
<evidence type="ECO:0000313" key="5">
    <source>
        <dbReference type="Proteomes" id="UP000243052"/>
    </source>
</evidence>
<feature type="compositionally biased region" description="Polar residues" evidence="2">
    <location>
        <begin position="342"/>
        <end position="352"/>
    </location>
</feature>
<feature type="chain" id="PRO_5007167086" evidence="3">
    <location>
        <begin position="17"/>
        <end position="425"/>
    </location>
</feature>
<dbReference type="AlphaFoldDB" id="A0A120K1R7"/>
<gene>
    <name evidence="4" type="ORF">AW171_hschr31518</name>
</gene>
<keyword evidence="5" id="KW-1185">Reference proteome</keyword>
<evidence type="ECO:0000256" key="3">
    <source>
        <dbReference type="SAM" id="SignalP"/>
    </source>
</evidence>
<dbReference type="STRING" id="45286.A0A120K1R7"/>
<feature type="region of interest" description="Disordered" evidence="2">
    <location>
        <begin position="340"/>
        <end position="425"/>
    </location>
</feature>
<feature type="coiled-coil region" evidence="1">
    <location>
        <begin position="254"/>
        <end position="288"/>
    </location>
</feature>
<proteinExistence type="predicted"/>
<evidence type="ECO:0000256" key="2">
    <source>
        <dbReference type="SAM" id="MobiDB-lite"/>
    </source>
</evidence>
<dbReference type="GeneID" id="28722882"/>
<keyword evidence="1" id="KW-0175">Coiled coil</keyword>
<dbReference type="Proteomes" id="UP000243052">
    <property type="component" value="Chromosome iii"/>
</dbReference>
<keyword evidence="3" id="KW-0732">Signal</keyword>
<dbReference type="RefSeq" id="XP_017986665.1">
    <property type="nucleotide sequence ID" value="XM_018131447.1"/>
</dbReference>
<name>A0A120K1R7_9SACH</name>
<dbReference type="EMBL" id="CP014243">
    <property type="protein sequence ID" value="AMD19669.1"/>
    <property type="molecule type" value="Genomic_DNA"/>
</dbReference>
<dbReference type="OrthoDB" id="3976380at2759"/>
<organism evidence="4 5">
    <name type="scientific">Eremothecium sinecaudum</name>
    <dbReference type="NCBI Taxonomy" id="45286"/>
    <lineage>
        <taxon>Eukaryota</taxon>
        <taxon>Fungi</taxon>
        <taxon>Dikarya</taxon>
        <taxon>Ascomycota</taxon>
        <taxon>Saccharomycotina</taxon>
        <taxon>Saccharomycetes</taxon>
        <taxon>Saccharomycetales</taxon>
        <taxon>Saccharomycetaceae</taxon>
        <taxon>Eremothecium</taxon>
    </lineage>
</organism>